<evidence type="ECO:0000256" key="1">
    <source>
        <dbReference type="ARBA" id="ARBA00022679"/>
    </source>
</evidence>
<dbReference type="EMBL" id="FQUL01000019">
    <property type="protein sequence ID" value="SHE72321.1"/>
    <property type="molecule type" value="Genomic_DNA"/>
</dbReference>
<dbReference type="InterPro" id="IPR041698">
    <property type="entry name" value="Methyltransf_25"/>
</dbReference>
<reference evidence="4" key="1">
    <citation type="submission" date="2016-11" db="EMBL/GenBank/DDBJ databases">
        <authorList>
            <person name="Varghese N."/>
            <person name="Submissions S."/>
        </authorList>
    </citation>
    <scope>NUCLEOTIDE SEQUENCE [LARGE SCALE GENOMIC DNA]</scope>
    <source>
        <strain evidence="4">DSM 19514</strain>
    </source>
</reference>
<accession>A0A1M4VT74</accession>
<feature type="domain" description="Methyltransferase" evidence="2">
    <location>
        <begin position="33"/>
        <end position="126"/>
    </location>
</feature>
<dbReference type="Gene3D" id="3.40.50.150">
    <property type="entry name" value="Vaccinia Virus protein VP39"/>
    <property type="match status" value="1"/>
</dbReference>
<dbReference type="STRING" id="1121881.SAMN02745225_01430"/>
<dbReference type="AlphaFoldDB" id="A0A1M4VT74"/>
<proteinExistence type="predicted"/>
<sequence>MELTDLYELRDDVYRRPLFTALQRVGLGPGWRVADVGAGNGDVSVALASQVGRDGRVYAVDIDPRRRDEMAARASLLSQVIAITQAAEELALPEKVDLVFARFLLLGVSKPKDALKQMVAAVKPRGWIVLQEPVTTAGRVDGQPIGADTEAILWPDIGADLPHLLGDLDVDLKDMWAEAPVGYRRGPEIEYLSHMTDSGKGEITTVVLPPLVTVVAQHL</sequence>
<dbReference type="SUPFAM" id="SSF53335">
    <property type="entry name" value="S-adenosyl-L-methionine-dependent methyltransferases"/>
    <property type="match status" value="1"/>
</dbReference>
<dbReference type="RefSeq" id="WP_072790536.1">
    <property type="nucleotide sequence ID" value="NZ_FQUL01000019.1"/>
</dbReference>
<dbReference type="CDD" id="cd02440">
    <property type="entry name" value="AdoMet_MTases"/>
    <property type="match status" value="1"/>
</dbReference>
<dbReference type="OrthoDB" id="3469983at2"/>
<dbReference type="GO" id="GO:0008168">
    <property type="term" value="F:methyltransferase activity"/>
    <property type="evidence" value="ECO:0007669"/>
    <property type="project" value="UniProtKB-KW"/>
</dbReference>
<evidence type="ECO:0000313" key="3">
    <source>
        <dbReference type="EMBL" id="SHE72321.1"/>
    </source>
</evidence>
<keyword evidence="4" id="KW-1185">Reference proteome</keyword>
<evidence type="ECO:0000259" key="2">
    <source>
        <dbReference type="Pfam" id="PF13649"/>
    </source>
</evidence>
<dbReference type="GO" id="GO:0032259">
    <property type="term" value="P:methylation"/>
    <property type="evidence" value="ECO:0007669"/>
    <property type="project" value="UniProtKB-KW"/>
</dbReference>
<dbReference type="InterPro" id="IPR029063">
    <property type="entry name" value="SAM-dependent_MTases_sf"/>
</dbReference>
<name>A0A1M4VT74_9ACTN</name>
<dbReference type="Proteomes" id="UP000184295">
    <property type="component" value="Unassembled WGS sequence"/>
</dbReference>
<evidence type="ECO:0000313" key="4">
    <source>
        <dbReference type="Proteomes" id="UP000184295"/>
    </source>
</evidence>
<dbReference type="Pfam" id="PF13649">
    <property type="entry name" value="Methyltransf_25"/>
    <property type="match status" value="1"/>
</dbReference>
<keyword evidence="1 3" id="KW-0808">Transferase</keyword>
<dbReference type="PANTHER" id="PTHR43861">
    <property type="entry name" value="TRANS-ACONITATE 2-METHYLTRANSFERASE-RELATED"/>
    <property type="match status" value="1"/>
</dbReference>
<gene>
    <name evidence="3" type="ORF">SAMN02745225_01430</name>
</gene>
<protein>
    <submittedName>
        <fullName evidence="3">Methyltransferase domain-containing protein</fullName>
    </submittedName>
</protein>
<organism evidence="3 4">
    <name type="scientific">Ferrithrix thermotolerans DSM 19514</name>
    <dbReference type="NCBI Taxonomy" id="1121881"/>
    <lineage>
        <taxon>Bacteria</taxon>
        <taxon>Bacillati</taxon>
        <taxon>Actinomycetota</taxon>
        <taxon>Acidimicrobiia</taxon>
        <taxon>Acidimicrobiales</taxon>
        <taxon>Acidimicrobiaceae</taxon>
        <taxon>Ferrithrix</taxon>
    </lineage>
</organism>
<keyword evidence="3" id="KW-0489">Methyltransferase</keyword>